<dbReference type="SMART" id="SM00487">
    <property type="entry name" value="DEXDc"/>
    <property type="match status" value="1"/>
</dbReference>
<keyword evidence="9" id="KW-0269">Exonuclease</keyword>
<feature type="region of interest" description="Disordered" evidence="19">
    <location>
        <begin position="745"/>
        <end position="766"/>
    </location>
</feature>
<dbReference type="Pfam" id="PF00622">
    <property type="entry name" value="SPRY"/>
    <property type="match status" value="1"/>
</dbReference>
<dbReference type="InterPro" id="IPR011545">
    <property type="entry name" value="DEAD/DEAH_box_helicase_dom"/>
</dbReference>
<evidence type="ECO:0000313" key="25">
    <source>
        <dbReference type="Proteomes" id="UP001620645"/>
    </source>
</evidence>
<evidence type="ECO:0000256" key="4">
    <source>
        <dbReference type="ARBA" id="ARBA00014916"/>
    </source>
</evidence>
<evidence type="ECO:0000259" key="20">
    <source>
        <dbReference type="PROSITE" id="PS50188"/>
    </source>
</evidence>
<evidence type="ECO:0000256" key="14">
    <source>
        <dbReference type="ARBA" id="ARBA00047984"/>
    </source>
</evidence>
<dbReference type="SMART" id="SM00490">
    <property type="entry name" value="HELICc"/>
    <property type="match status" value="1"/>
</dbReference>
<feature type="short sequence motif" description="Q motif" evidence="16">
    <location>
        <begin position="483"/>
        <end position="511"/>
    </location>
</feature>
<dbReference type="PROSITE" id="PS00070">
    <property type="entry name" value="ALDEHYDE_DEHYDR_CYS"/>
    <property type="match status" value="1"/>
</dbReference>
<dbReference type="PROSITE" id="PS50188">
    <property type="entry name" value="B302_SPRY"/>
    <property type="match status" value="1"/>
</dbReference>
<evidence type="ECO:0000256" key="7">
    <source>
        <dbReference type="ARBA" id="ARBA00022801"/>
    </source>
</evidence>
<evidence type="ECO:0000259" key="22">
    <source>
        <dbReference type="PROSITE" id="PS51194"/>
    </source>
</evidence>
<feature type="region of interest" description="Disordered" evidence="19">
    <location>
        <begin position="948"/>
        <end position="969"/>
    </location>
</feature>
<evidence type="ECO:0000256" key="2">
    <source>
        <dbReference type="ARBA" id="ARBA00009986"/>
    </source>
</evidence>
<dbReference type="Gene3D" id="3.40.50.300">
    <property type="entry name" value="P-loop containing nucleotide triphosphate hydrolases"/>
    <property type="match status" value="3"/>
</dbReference>
<protein>
    <recommendedName>
        <fullName evidence="4">ATP-dependent RNA helicase DDX1</fullName>
        <ecNumber evidence="3">3.6.4.13</ecNumber>
    </recommendedName>
    <alternativeName>
        <fullName evidence="15">ATP-dependent RNA helicase Ddx1</fullName>
    </alternativeName>
    <alternativeName>
        <fullName evidence="13">DEAD box protein 1</fullName>
    </alternativeName>
</protein>
<dbReference type="SUPFAM" id="SSF49899">
    <property type="entry name" value="Concanavalin A-like lectins/glucanases"/>
    <property type="match status" value="1"/>
</dbReference>
<dbReference type="PROSITE" id="PS51195">
    <property type="entry name" value="Q_MOTIF"/>
    <property type="match status" value="1"/>
</dbReference>
<evidence type="ECO:0000256" key="15">
    <source>
        <dbReference type="ARBA" id="ARBA00072020"/>
    </source>
</evidence>
<comment type="caution">
    <text evidence="24">The sequence shown here is derived from an EMBL/GenBank/DDBJ whole genome shotgun (WGS) entry which is preliminary data.</text>
</comment>
<dbReference type="Pfam" id="PF00171">
    <property type="entry name" value="Aldedh"/>
    <property type="match status" value="1"/>
</dbReference>
<dbReference type="InterPro" id="IPR003877">
    <property type="entry name" value="SPRY_dom"/>
</dbReference>
<evidence type="ECO:0000256" key="11">
    <source>
        <dbReference type="ARBA" id="ARBA00022884"/>
    </source>
</evidence>
<comment type="catalytic activity">
    <reaction evidence="14">
        <text>ATP + H2O = ADP + phosphate + H(+)</text>
        <dbReference type="Rhea" id="RHEA:13065"/>
        <dbReference type="ChEBI" id="CHEBI:15377"/>
        <dbReference type="ChEBI" id="CHEBI:15378"/>
        <dbReference type="ChEBI" id="CHEBI:30616"/>
        <dbReference type="ChEBI" id="CHEBI:43474"/>
        <dbReference type="ChEBI" id="CHEBI:456216"/>
        <dbReference type="EC" id="3.6.4.13"/>
    </reaction>
</comment>
<reference evidence="24 25" key="1">
    <citation type="submission" date="2024-10" db="EMBL/GenBank/DDBJ databases">
        <authorList>
            <person name="Kim D."/>
        </authorList>
    </citation>
    <scope>NUCLEOTIDE SEQUENCE [LARGE SCALE GENOMIC DNA]</scope>
    <source>
        <strain evidence="24">Taebaek</strain>
    </source>
</reference>
<evidence type="ECO:0000256" key="10">
    <source>
        <dbReference type="ARBA" id="ARBA00022840"/>
    </source>
</evidence>
<sequence length="1213" mass="133071">MLPTNSDLFKINIDSSLDLHFFKGKRQKICSTFGNQFEVIEPGTGTIVTQCPSADDSLVDIVVNQADKAQLQWSSLSPLERSKVLLRTADLIRANLETLASCETRTNGKPIVEARVDIESSADTFAFYGGILPAEFKGDFYDIPSDGKGNRFAYTRREPFGVVGCIGAWNYPFQTCCWKVAPALAAGNAVVYKPSPFAPCSPVLLGELLRAAGLPDGVYNVLQGEAETGQLICLHEKVSRVSFTGSVSTGRKIQQMCAQRGIKPVTLELGGKSAFIVFEDADLKDAVTSAILANFCNQGEVCTNATRVFVQESVLNLFKTNLLAELKSKIRIGNPLDDTTNVGATINEHHLGKVIQFVERAKDQPAVLTDLDDEMEIVKEEIFGAVMLILPFKTEQEVIARANATQFGLASGLCTTNLARAHRVAAQLKVGTVFVNTYNDAEVHIPFGGFKNSGHGRENCVECLHEYSQVFCLIASLCVLVMTAFEELGVLSELATALNDLEWTLPTDIQSEAIPAILGGGDVCMAAETGSGKTGAFCIPILQIVFETMLPSKPKRSGAVEDNGWRMNIFDRDHNLGIDASGFVCESNHPKLWSGSRSVRGVKGSGKYYYEATIESDGLCRMGWSTARANLNLGTDDQGWGFGGTGKKSHAGQFEDYGQSFTLGDTIGCFLDLEMGKIHFAKNGIDFPVAFALKQQQIQQGLFPAVVIKNARLRLNFGQTPLRFPPKGDWVALCRAVPACQVDSPVGTKGGQRTEGGEGGSQARKPNAPMCLIVEPTKELAQQTYDQIERFRKYLDKPKIRSVLAVSGIPMGQQVATINAGVDILTCTPGRIRGLVQEGQVELDQIRFFVLDEADSLLGGQSDSAQIVHELHSRIPKYSEFGDRLQMIVCSATLHNMAVQRLATQYMYFPQWIDLKGQDSVPETVHQVVCMVDPSEDKSWIRLRSKPGQSVQTDSVHARDQLRPGSDNPETLSEAVKVLKGEYLLKAIEEHKMDHAIVFCRTKLDCDNMEKFLAPRGYKCVCLHGDRSADERTRNLLSFKEKKVRFLICTDVAARGLDIKGVPYVVNVTLPPAEEKANYVHRIGRVGRAERMGLAISLVSTVPEKVWYHQCRSRGANCSNTRLVEQGGCTKWFNELNYLGEVEEHLGVTISRVGPDMAVPTNEYDGKVVYGQKRTGEGGPRLGHAVEMSGVTAKLSEMERNVQINYLRLLVGK</sequence>
<dbReference type="Gene3D" id="3.40.309.10">
    <property type="entry name" value="Aldehyde Dehydrogenase, Chain A, domain 2"/>
    <property type="match status" value="1"/>
</dbReference>
<evidence type="ECO:0000259" key="21">
    <source>
        <dbReference type="PROSITE" id="PS51192"/>
    </source>
</evidence>
<evidence type="ECO:0000256" key="19">
    <source>
        <dbReference type="SAM" id="MobiDB-lite"/>
    </source>
</evidence>
<dbReference type="EMBL" id="JBICCN010000053">
    <property type="protein sequence ID" value="KAL3097832.1"/>
    <property type="molecule type" value="Genomic_DNA"/>
</dbReference>
<evidence type="ECO:0000256" key="12">
    <source>
        <dbReference type="ARBA" id="ARBA00023002"/>
    </source>
</evidence>
<dbReference type="AlphaFoldDB" id="A0ABD2K4M5"/>
<dbReference type="SMART" id="SM00449">
    <property type="entry name" value="SPRY"/>
    <property type="match status" value="1"/>
</dbReference>
<evidence type="ECO:0000256" key="5">
    <source>
        <dbReference type="ARBA" id="ARBA00022722"/>
    </source>
</evidence>
<dbReference type="GO" id="GO:0016491">
    <property type="term" value="F:oxidoreductase activity"/>
    <property type="evidence" value="ECO:0007669"/>
    <property type="project" value="UniProtKB-KW"/>
</dbReference>
<evidence type="ECO:0000256" key="6">
    <source>
        <dbReference type="ARBA" id="ARBA00022741"/>
    </source>
</evidence>
<dbReference type="PROSITE" id="PS51192">
    <property type="entry name" value="HELICASE_ATP_BIND_1"/>
    <property type="match status" value="1"/>
</dbReference>
<dbReference type="CDD" id="cd12873">
    <property type="entry name" value="SPRY_DDX1"/>
    <property type="match status" value="1"/>
</dbReference>
<evidence type="ECO:0000256" key="18">
    <source>
        <dbReference type="RuleBase" id="RU003345"/>
    </source>
</evidence>
<dbReference type="InterPro" id="IPR043136">
    <property type="entry name" value="B30.2/SPRY_sf"/>
</dbReference>
<dbReference type="SUPFAM" id="SSF52540">
    <property type="entry name" value="P-loop containing nucleoside triphosphate hydrolases"/>
    <property type="match status" value="2"/>
</dbReference>
<evidence type="ECO:0000256" key="1">
    <source>
        <dbReference type="ARBA" id="ARBA00008765"/>
    </source>
</evidence>
<dbReference type="InterPro" id="IPR014001">
    <property type="entry name" value="Helicase_ATP-bd"/>
</dbReference>
<dbReference type="Proteomes" id="UP001620645">
    <property type="component" value="Unassembled WGS sequence"/>
</dbReference>
<comment type="similarity">
    <text evidence="2 18">Belongs to the aldehyde dehydrogenase family.</text>
</comment>
<proteinExistence type="inferred from homology"/>
<keyword evidence="25" id="KW-1185">Reference proteome</keyword>
<dbReference type="Pfam" id="PF00271">
    <property type="entry name" value="Helicase_C"/>
    <property type="match status" value="1"/>
</dbReference>
<organism evidence="24 25">
    <name type="scientific">Heterodera schachtii</name>
    <name type="common">Sugarbeet cyst nematode worm</name>
    <name type="synonym">Tylenchus schachtii</name>
    <dbReference type="NCBI Taxonomy" id="97005"/>
    <lineage>
        <taxon>Eukaryota</taxon>
        <taxon>Metazoa</taxon>
        <taxon>Ecdysozoa</taxon>
        <taxon>Nematoda</taxon>
        <taxon>Chromadorea</taxon>
        <taxon>Rhabditida</taxon>
        <taxon>Tylenchina</taxon>
        <taxon>Tylenchomorpha</taxon>
        <taxon>Tylenchoidea</taxon>
        <taxon>Heteroderidae</taxon>
        <taxon>Heteroderinae</taxon>
        <taxon>Heterodera</taxon>
    </lineage>
</organism>
<evidence type="ECO:0000256" key="8">
    <source>
        <dbReference type="ARBA" id="ARBA00022806"/>
    </source>
</evidence>
<dbReference type="GO" id="GO:0005524">
    <property type="term" value="F:ATP binding"/>
    <property type="evidence" value="ECO:0007669"/>
    <property type="project" value="UniProtKB-KW"/>
</dbReference>
<keyword evidence="12 18" id="KW-0560">Oxidoreductase</keyword>
<evidence type="ECO:0000256" key="17">
    <source>
        <dbReference type="PROSITE-ProRule" id="PRU10007"/>
    </source>
</evidence>
<dbReference type="CDD" id="cd18787">
    <property type="entry name" value="SF2_C_DEAD"/>
    <property type="match status" value="1"/>
</dbReference>
<dbReference type="InterPro" id="IPR027417">
    <property type="entry name" value="P-loop_NTPase"/>
</dbReference>
<dbReference type="InterPro" id="IPR016162">
    <property type="entry name" value="Ald_DH_N"/>
</dbReference>
<keyword evidence="7" id="KW-0378">Hydrolase</keyword>
<dbReference type="GO" id="GO:0004527">
    <property type="term" value="F:exonuclease activity"/>
    <property type="evidence" value="ECO:0007669"/>
    <property type="project" value="UniProtKB-KW"/>
</dbReference>
<dbReference type="InterPro" id="IPR014014">
    <property type="entry name" value="RNA_helicase_DEAD_Q_motif"/>
</dbReference>
<dbReference type="GO" id="GO:0003724">
    <property type="term" value="F:RNA helicase activity"/>
    <property type="evidence" value="ECO:0007669"/>
    <property type="project" value="UniProtKB-EC"/>
</dbReference>
<dbReference type="InterPro" id="IPR015590">
    <property type="entry name" value="Aldehyde_DH_dom"/>
</dbReference>
<keyword evidence="6" id="KW-0547">Nucleotide-binding</keyword>
<dbReference type="FunFam" id="3.40.605.10:FF:000007">
    <property type="entry name" value="NAD/NADP-dependent betaine aldehyde dehydrogenase"/>
    <property type="match status" value="1"/>
</dbReference>
<gene>
    <name evidence="24" type="ORF">niasHS_000567</name>
</gene>
<dbReference type="GO" id="GO:0003723">
    <property type="term" value="F:RNA binding"/>
    <property type="evidence" value="ECO:0007669"/>
    <property type="project" value="UniProtKB-KW"/>
</dbReference>
<evidence type="ECO:0000256" key="9">
    <source>
        <dbReference type="ARBA" id="ARBA00022839"/>
    </source>
</evidence>
<keyword evidence="11" id="KW-0694">RNA-binding</keyword>
<dbReference type="FunFam" id="3.40.50.300:FF:000708">
    <property type="entry name" value="ATP-dependent RNA helicase DDX1"/>
    <property type="match status" value="1"/>
</dbReference>
<dbReference type="PROSITE" id="PS00687">
    <property type="entry name" value="ALDEHYDE_DEHYDR_GLU"/>
    <property type="match status" value="1"/>
</dbReference>
<evidence type="ECO:0000256" key="16">
    <source>
        <dbReference type="PROSITE-ProRule" id="PRU00552"/>
    </source>
</evidence>
<evidence type="ECO:0000313" key="24">
    <source>
        <dbReference type="EMBL" id="KAL3097832.1"/>
    </source>
</evidence>
<feature type="domain" description="Helicase ATP-binding" evidence="21">
    <location>
        <begin position="765"/>
        <end position="912"/>
    </location>
</feature>
<dbReference type="Gene3D" id="2.60.120.920">
    <property type="match status" value="1"/>
</dbReference>
<evidence type="ECO:0000256" key="13">
    <source>
        <dbReference type="ARBA" id="ARBA00032348"/>
    </source>
</evidence>
<evidence type="ECO:0000259" key="23">
    <source>
        <dbReference type="PROSITE" id="PS51195"/>
    </source>
</evidence>
<name>A0ABD2K4M5_HETSC</name>
<accession>A0ABD2K4M5</accession>
<dbReference type="Gene3D" id="3.40.605.10">
    <property type="entry name" value="Aldehyde Dehydrogenase, Chain A, domain 1"/>
    <property type="match status" value="1"/>
</dbReference>
<dbReference type="InterPro" id="IPR001870">
    <property type="entry name" value="B30.2/SPRY"/>
</dbReference>
<feature type="domain" description="DEAD-box RNA helicase Q" evidence="23">
    <location>
        <begin position="483"/>
        <end position="511"/>
    </location>
</feature>
<keyword evidence="5" id="KW-0540">Nuclease</keyword>
<feature type="domain" description="Helicase C-terminal" evidence="22">
    <location>
        <begin position="971"/>
        <end position="1165"/>
    </location>
</feature>
<feature type="domain" description="B30.2/SPRY" evidence="20">
    <location>
        <begin position="545"/>
        <end position="722"/>
    </location>
</feature>
<dbReference type="PANTHER" id="PTHR11699">
    <property type="entry name" value="ALDEHYDE DEHYDROGENASE-RELATED"/>
    <property type="match status" value="1"/>
</dbReference>
<dbReference type="InterPro" id="IPR029510">
    <property type="entry name" value="Ald_DH_CS_GLU"/>
</dbReference>
<dbReference type="InterPro" id="IPR001650">
    <property type="entry name" value="Helicase_C-like"/>
</dbReference>
<feature type="compositionally biased region" description="Gly residues" evidence="19">
    <location>
        <begin position="748"/>
        <end position="760"/>
    </location>
</feature>
<evidence type="ECO:0000256" key="3">
    <source>
        <dbReference type="ARBA" id="ARBA00012552"/>
    </source>
</evidence>
<dbReference type="InterPro" id="IPR016161">
    <property type="entry name" value="Ald_DH/histidinol_DH"/>
</dbReference>
<dbReference type="Pfam" id="PF00270">
    <property type="entry name" value="DEAD"/>
    <property type="match status" value="2"/>
</dbReference>
<dbReference type="InterPro" id="IPR013320">
    <property type="entry name" value="ConA-like_dom_sf"/>
</dbReference>
<keyword evidence="8" id="KW-0347">Helicase</keyword>
<dbReference type="PROSITE" id="PS51194">
    <property type="entry name" value="HELICASE_CTER"/>
    <property type="match status" value="1"/>
</dbReference>
<dbReference type="EC" id="3.6.4.13" evidence="3"/>
<keyword evidence="10" id="KW-0067">ATP-binding</keyword>
<dbReference type="InterPro" id="IPR016163">
    <property type="entry name" value="Ald_DH_C"/>
</dbReference>
<dbReference type="InterPro" id="IPR016160">
    <property type="entry name" value="Ald_DH_CS_CYS"/>
</dbReference>
<dbReference type="SUPFAM" id="SSF53720">
    <property type="entry name" value="ALDH-like"/>
    <property type="match status" value="1"/>
</dbReference>
<comment type="similarity">
    <text evidence="1">Belongs to the DEAD box helicase family. DDX1 subfamily.</text>
</comment>
<feature type="active site" evidence="17">
    <location>
        <position position="268"/>
    </location>
</feature>